<reference evidence="3" key="1">
    <citation type="journal article" date="2019" name="Int. J. Syst. Evol. Microbiol.">
        <title>The Global Catalogue of Microorganisms (GCM) 10K type strain sequencing project: providing services to taxonomists for standard genome sequencing and annotation.</title>
        <authorList>
            <consortium name="The Broad Institute Genomics Platform"/>
            <consortium name="The Broad Institute Genome Sequencing Center for Infectious Disease"/>
            <person name="Wu L."/>
            <person name="Ma J."/>
        </authorList>
    </citation>
    <scope>NUCLEOTIDE SEQUENCE [LARGE SCALE GENOMIC DNA]</scope>
    <source>
        <strain evidence="3">CGMCC 4.1641</strain>
    </source>
</reference>
<dbReference type="GO" id="GO:0016787">
    <property type="term" value="F:hydrolase activity"/>
    <property type="evidence" value="ECO:0007669"/>
    <property type="project" value="UniProtKB-KW"/>
</dbReference>
<gene>
    <name evidence="2" type="ORF">ACFO1S_25745</name>
</gene>
<sequence length="205" mass="22854">MKTWELLHEVDTQRKEIALTFDDGPCPIYTPQIVSLLAEVSGKGTFFMIGEEMEAHSDVVRSVVDAGHEIGNHTFSHPALTNLSVEQCRAELERTDALIHELTGRRPLVFRPPYMAYNEEVGNISLEAGYRAIGAVNGEARDWDQPGVGHIVEKSMETTRSGSILLFHDGWGDRSQTVEAVGVLLRAWSEQGYRFVTVSELLADR</sequence>
<dbReference type="RefSeq" id="WP_204606039.1">
    <property type="nucleotide sequence ID" value="NZ_JBHSED010000067.1"/>
</dbReference>
<dbReference type="InterPro" id="IPR011330">
    <property type="entry name" value="Glyco_hydro/deAcase_b/a-brl"/>
</dbReference>
<protein>
    <submittedName>
        <fullName evidence="2">Polysaccharide deacetylase family protein</fullName>
        <ecNumber evidence="2">3.-.-.-</ecNumber>
    </submittedName>
</protein>
<dbReference type="CDD" id="cd10917">
    <property type="entry name" value="CE4_NodB_like_6s_7s"/>
    <property type="match status" value="1"/>
</dbReference>
<dbReference type="InterPro" id="IPR050248">
    <property type="entry name" value="Polysacc_deacetylase_ArnD"/>
</dbReference>
<organism evidence="2 3">
    <name type="scientific">Cohnella boryungensis</name>
    <dbReference type="NCBI Taxonomy" id="768479"/>
    <lineage>
        <taxon>Bacteria</taxon>
        <taxon>Bacillati</taxon>
        <taxon>Bacillota</taxon>
        <taxon>Bacilli</taxon>
        <taxon>Bacillales</taxon>
        <taxon>Paenibacillaceae</taxon>
        <taxon>Cohnella</taxon>
    </lineage>
</organism>
<evidence type="ECO:0000259" key="1">
    <source>
        <dbReference type="PROSITE" id="PS51677"/>
    </source>
</evidence>
<keyword evidence="2" id="KW-0378">Hydrolase</keyword>
<dbReference type="SUPFAM" id="SSF88713">
    <property type="entry name" value="Glycoside hydrolase/deacetylase"/>
    <property type="match status" value="1"/>
</dbReference>
<comment type="caution">
    <text evidence="2">The sequence shown here is derived from an EMBL/GenBank/DDBJ whole genome shotgun (WGS) entry which is preliminary data.</text>
</comment>
<evidence type="ECO:0000313" key="3">
    <source>
        <dbReference type="Proteomes" id="UP001595755"/>
    </source>
</evidence>
<dbReference type="Proteomes" id="UP001595755">
    <property type="component" value="Unassembled WGS sequence"/>
</dbReference>
<dbReference type="EC" id="3.-.-.-" evidence="2"/>
<evidence type="ECO:0000313" key="2">
    <source>
        <dbReference type="EMBL" id="MFC4306828.1"/>
    </source>
</evidence>
<dbReference type="PANTHER" id="PTHR10587">
    <property type="entry name" value="GLYCOSYL TRANSFERASE-RELATED"/>
    <property type="match status" value="1"/>
</dbReference>
<dbReference type="EMBL" id="JBHSED010000067">
    <property type="protein sequence ID" value="MFC4306828.1"/>
    <property type="molecule type" value="Genomic_DNA"/>
</dbReference>
<feature type="domain" description="NodB homology" evidence="1">
    <location>
        <begin position="15"/>
        <end position="196"/>
    </location>
</feature>
<dbReference type="InterPro" id="IPR002509">
    <property type="entry name" value="NODB_dom"/>
</dbReference>
<dbReference type="Pfam" id="PF01522">
    <property type="entry name" value="Polysacc_deac_1"/>
    <property type="match status" value="1"/>
</dbReference>
<proteinExistence type="predicted"/>
<dbReference type="Gene3D" id="3.20.20.370">
    <property type="entry name" value="Glycoside hydrolase/deacetylase"/>
    <property type="match status" value="1"/>
</dbReference>
<accession>A0ABV8SIX8</accession>
<keyword evidence="3" id="KW-1185">Reference proteome</keyword>
<name>A0ABV8SIX8_9BACL</name>
<dbReference type="PROSITE" id="PS51677">
    <property type="entry name" value="NODB"/>
    <property type="match status" value="1"/>
</dbReference>